<feature type="compositionally biased region" description="Low complexity" evidence="6">
    <location>
        <begin position="765"/>
        <end position="787"/>
    </location>
</feature>
<feature type="compositionally biased region" description="Low complexity" evidence="6">
    <location>
        <begin position="728"/>
        <end position="738"/>
    </location>
</feature>
<dbReference type="KEGG" id="acru:HHL28_16895"/>
<keyword evidence="7" id="KW-0472">Membrane</keyword>
<dbReference type="CDD" id="cd03747">
    <property type="entry name" value="Ntn_PGA_like"/>
    <property type="match status" value="1"/>
</dbReference>
<sequence length="787" mass="84443">MGRTRRGLGRRVLRGLGIGAGALFLLVLVLVAGLAANLALSLYRSEPVLEGTMPLAGLSGPVAVERDAAGVPVIRGKSRVDVARALGFLHGQERFFQMDLQRRLAAGELAEVTGVPALEFDRRTRIHRFRPRAQAIVEALAPEERALLDAYAAGVNAGLSSLGARPFEYALLLDGPKPWQPEDTILTVFAMAIQLQSLDGRGERQYAEAVETLGQPAADFLFPRGSLWDSPLDGSRLDDPPLPNAMPRPKQADGSASLEEPPPARGSNAWAVGGALTGTGAALVADDMHLGLSMPNTWYRARLVVEEVLDITGVTLPGTPITVAGSNGRIAWGFTNSYIDTSDLVLLEPVEGQPPGTYRTPDGPKAVTVVEEQLCARLAGCEALTVEETIWGPVVHTDEQGRKYAYRWTAHERDAVRLAPMLELEQAGTVAEAVGIAHRARIPQQNFVVGDREGSVAWTIIGAVPARFGHDGRVPVSWADGTRGWLGTLPAEAIPVVLNPDDHRIWTANTRVLGGEAYAKLGDGGYDLGARARQIRDALFAKDRFAPADMLAIQLDDSSVMLGFWQEQLLKVLEARAGDKDLAPWLPFVRDWGGRAVPDSVGYRLVRGFRSEFLRLVHEGYLGKPVAGRGRDRSRYGAHVEGSMRRLLEQRPAGLVPDGYKDWDAVIDAALAGVKGSIEGDVKDFTWGERAVAGVRHPLARIIPGLSLLTDPPEQPVPGDTYQPRAQAPASAPASASPCRRGMRPTASSTCPAARAATPGPPTTWPATRTGWKAAPPRSCPARPSGC</sequence>
<dbReference type="EMBL" id="CP051775">
    <property type="protein sequence ID" value="QJE74519.1"/>
    <property type="molecule type" value="Genomic_DNA"/>
</dbReference>
<gene>
    <name evidence="8" type="ORF">HHL28_16895</name>
</gene>
<dbReference type="InterPro" id="IPR014395">
    <property type="entry name" value="Pen/GL7ACA/AHL_acylase"/>
</dbReference>
<protein>
    <submittedName>
        <fullName evidence="8">Penicillin acylase family protein</fullName>
    </submittedName>
</protein>
<evidence type="ECO:0000256" key="6">
    <source>
        <dbReference type="SAM" id="MobiDB-lite"/>
    </source>
</evidence>
<dbReference type="PIRSF" id="PIRSF001227">
    <property type="entry name" value="Pen_acylase"/>
    <property type="match status" value="1"/>
</dbReference>
<dbReference type="Gene3D" id="3.60.20.10">
    <property type="entry name" value="Glutamine Phosphoribosylpyrophosphate, subunit 1, domain 1"/>
    <property type="match status" value="1"/>
</dbReference>
<organism evidence="8 9">
    <name type="scientific">Aerophototrophica crusticola</name>
    <dbReference type="NCBI Taxonomy" id="1709002"/>
    <lineage>
        <taxon>Bacteria</taxon>
        <taxon>Pseudomonadati</taxon>
        <taxon>Pseudomonadota</taxon>
        <taxon>Alphaproteobacteria</taxon>
        <taxon>Rhodospirillales</taxon>
        <taxon>Rhodospirillaceae</taxon>
        <taxon>Aerophototrophica</taxon>
    </lineage>
</organism>
<dbReference type="GO" id="GO:0016811">
    <property type="term" value="F:hydrolase activity, acting on carbon-nitrogen (but not peptide) bonds, in linear amides"/>
    <property type="evidence" value="ECO:0007669"/>
    <property type="project" value="InterPro"/>
</dbReference>
<accession>A0A858RA24</accession>
<evidence type="ECO:0000256" key="3">
    <source>
        <dbReference type="ARBA" id="ARBA00023145"/>
    </source>
</evidence>
<dbReference type="AlphaFoldDB" id="A0A858RA24"/>
<dbReference type="Proteomes" id="UP000501891">
    <property type="component" value="Chromosome"/>
</dbReference>
<dbReference type="PANTHER" id="PTHR34218">
    <property type="entry name" value="PEPTIDASE S45 PENICILLIN AMIDASE"/>
    <property type="match status" value="1"/>
</dbReference>
<comment type="cofactor">
    <cofactor evidence="5">
        <name>Ca(2+)</name>
        <dbReference type="ChEBI" id="CHEBI:29108"/>
    </cofactor>
    <text evidence="5">Binds 1 Ca(2+) ion per dimer.</text>
</comment>
<keyword evidence="2" id="KW-0378">Hydrolase</keyword>
<evidence type="ECO:0000256" key="5">
    <source>
        <dbReference type="PIRSR" id="PIRSR001227-2"/>
    </source>
</evidence>
<dbReference type="InterPro" id="IPR002692">
    <property type="entry name" value="S45"/>
</dbReference>
<feature type="binding site" evidence="5">
    <location>
        <position position="203"/>
    </location>
    <ligand>
        <name>Ca(2+)</name>
        <dbReference type="ChEBI" id="CHEBI:29108"/>
    </ligand>
</feature>
<keyword evidence="5" id="KW-0479">Metal-binding</keyword>
<reference evidence="8" key="1">
    <citation type="submission" date="2020-04" db="EMBL/GenBank/DDBJ databases">
        <title>A desert anoxygenic phototrophic bacterium fixes CO2 using RubisCO under aerobic conditions.</title>
        <authorList>
            <person name="Tang K."/>
        </authorList>
    </citation>
    <scope>NUCLEOTIDE SEQUENCE [LARGE SCALE GENOMIC DNA]</scope>
    <source>
        <strain evidence="8">MIMtkB3</strain>
    </source>
</reference>
<evidence type="ECO:0000256" key="2">
    <source>
        <dbReference type="ARBA" id="ARBA00022801"/>
    </source>
</evidence>
<feature type="active site" description="Nucleophile" evidence="4">
    <location>
        <position position="267"/>
    </location>
</feature>
<name>A0A858RA24_9PROT</name>
<keyword evidence="5" id="KW-0106">Calcium</keyword>
<dbReference type="PANTHER" id="PTHR34218:SF4">
    <property type="entry name" value="ACYL-HOMOSERINE LACTONE ACYLASE QUIP"/>
    <property type="match status" value="1"/>
</dbReference>
<keyword evidence="7" id="KW-0812">Transmembrane</keyword>
<dbReference type="InterPro" id="IPR043146">
    <property type="entry name" value="Penicillin_amidase_N_B-knob"/>
</dbReference>
<dbReference type="GO" id="GO:0046872">
    <property type="term" value="F:metal ion binding"/>
    <property type="evidence" value="ECO:0007669"/>
    <property type="project" value="UniProtKB-KW"/>
</dbReference>
<feature type="binding site" evidence="5">
    <location>
        <position position="340"/>
    </location>
    <ligand>
        <name>Ca(2+)</name>
        <dbReference type="ChEBI" id="CHEBI:29108"/>
    </ligand>
</feature>
<dbReference type="Gene3D" id="2.30.120.10">
    <property type="match status" value="1"/>
</dbReference>
<feature type="transmembrane region" description="Helical" evidence="7">
    <location>
        <begin position="12"/>
        <end position="36"/>
    </location>
</feature>
<dbReference type="InterPro" id="IPR043147">
    <property type="entry name" value="Penicillin_amidase_A-knob"/>
</dbReference>
<dbReference type="SUPFAM" id="SSF56235">
    <property type="entry name" value="N-terminal nucleophile aminohydrolases (Ntn hydrolases)"/>
    <property type="match status" value="1"/>
</dbReference>
<feature type="binding site" evidence="5">
    <location>
        <position position="343"/>
    </location>
    <ligand>
        <name>Ca(2+)</name>
        <dbReference type="ChEBI" id="CHEBI:29108"/>
    </ligand>
</feature>
<dbReference type="InterPro" id="IPR029055">
    <property type="entry name" value="Ntn_hydrolases_N"/>
</dbReference>
<evidence type="ECO:0000313" key="9">
    <source>
        <dbReference type="Proteomes" id="UP000501891"/>
    </source>
</evidence>
<keyword evidence="7" id="KW-1133">Transmembrane helix</keyword>
<feature type="region of interest" description="Disordered" evidence="6">
    <location>
        <begin position="707"/>
        <end position="787"/>
    </location>
</feature>
<comment type="similarity">
    <text evidence="1">Belongs to the peptidase S45 family.</text>
</comment>
<evidence type="ECO:0000313" key="8">
    <source>
        <dbReference type="EMBL" id="QJE74519.1"/>
    </source>
</evidence>
<keyword evidence="9" id="KW-1185">Reference proteome</keyword>
<dbReference type="InterPro" id="IPR023343">
    <property type="entry name" value="Penicillin_amidase_dom1"/>
</dbReference>
<evidence type="ECO:0000256" key="7">
    <source>
        <dbReference type="SAM" id="Phobius"/>
    </source>
</evidence>
<evidence type="ECO:0000256" key="4">
    <source>
        <dbReference type="PIRSR" id="PIRSR001227-1"/>
    </source>
</evidence>
<keyword evidence="3" id="KW-0865">Zymogen</keyword>
<evidence type="ECO:0000256" key="1">
    <source>
        <dbReference type="ARBA" id="ARBA00006586"/>
    </source>
</evidence>
<dbReference type="GO" id="GO:0017000">
    <property type="term" value="P:antibiotic biosynthetic process"/>
    <property type="evidence" value="ECO:0007669"/>
    <property type="project" value="InterPro"/>
</dbReference>
<dbReference type="Pfam" id="PF01804">
    <property type="entry name" value="Penicil_amidase"/>
    <property type="match status" value="1"/>
</dbReference>
<proteinExistence type="inferred from homology"/>
<dbReference type="Gene3D" id="1.10.439.10">
    <property type="entry name" value="Penicillin Amidohydrolase, domain 1"/>
    <property type="match status" value="1"/>
</dbReference>
<dbReference type="Gene3D" id="1.10.1400.10">
    <property type="match status" value="1"/>
</dbReference>
<feature type="region of interest" description="Disordered" evidence="6">
    <location>
        <begin position="232"/>
        <end position="271"/>
    </location>
</feature>